<feature type="region of interest" description="Disordered" evidence="1">
    <location>
        <begin position="1521"/>
        <end position="1549"/>
    </location>
</feature>
<dbReference type="KEGG" id="der:6547461"/>
<feature type="compositionally biased region" description="Polar residues" evidence="1">
    <location>
        <begin position="607"/>
        <end position="626"/>
    </location>
</feature>
<reference evidence="2 3" key="2">
    <citation type="journal article" date="2008" name="Bioinformatics">
        <title>Assembly reconciliation.</title>
        <authorList>
            <person name="Zimin A.V."/>
            <person name="Smith D.R."/>
            <person name="Sutton G."/>
            <person name="Yorke J.A."/>
        </authorList>
    </citation>
    <scope>NUCLEOTIDE SEQUENCE [LARGE SCALE GENOMIC DNA]</scope>
    <source>
        <strain evidence="2 3">TSC#14021-0224.01</strain>
    </source>
</reference>
<evidence type="ECO:0000256" key="1">
    <source>
        <dbReference type="SAM" id="MobiDB-lite"/>
    </source>
</evidence>
<proteinExistence type="predicted"/>
<accession>B3NN90</accession>
<evidence type="ECO:0000313" key="3">
    <source>
        <dbReference type="Proteomes" id="UP000008711"/>
    </source>
</evidence>
<dbReference type="EMBL" id="CH954179">
    <property type="protein sequence ID" value="EDV56610.2"/>
    <property type="molecule type" value="Genomic_DNA"/>
</dbReference>
<feature type="region of interest" description="Disordered" evidence="1">
    <location>
        <begin position="1970"/>
        <end position="2076"/>
    </location>
</feature>
<feature type="compositionally biased region" description="Basic and acidic residues" evidence="1">
    <location>
        <begin position="2018"/>
        <end position="2033"/>
    </location>
</feature>
<feature type="compositionally biased region" description="Basic and acidic residues" evidence="1">
    <location>
        <begin position="1280"/>
        <end position="1299"/>
    </location>
</feature>
<organism evidence="2 3">
    <name type="scientific">Drosophila erecta</name>
    <name type="common">Fruit fly</name>
    <dbReference type="NCBI Taxonomy" id="7220"/>
    <lineage>
        <taxon>Eukaryota</taxon>
        <taxon>Metazoa</taxon>
        <taxon>Ecdysozoa</taxon>
        <taxon>Arthropoda</taxon>
        <taxon>Hexapoda</taxon>
        <taxon>Insecta</taxon>
        <taxon>Pterygota</taxon>
        <taxon>Neoptera</taxon>
        <taxon>Endopterygota</taxon>
        <taxon>Diptera</taxon>
        <taxon>Brachycera</taxon>
        <taxon>Muscomorpha</taxon>
        <taxon>Ephydroidea</taxon>
        <taxon>Drosophilidae</taxon>
        <taxon>Drosophila</taxon>
        <taxon>Sophophora</taxon>
    </lineage>
</organism>
<dbReference type="eggNOG" id="ENOG502QQEE">
    <property type="taxonomic scope" value="Eukaryota"/>
</dbReference>
<feature type="compositionally biased region" description="Basic and acidic residues" evidence="1">
    <location>
        <begin position="591"/>
        <end position="606"/>
    </location>
</feature>
<feature type="compositionally biased region" description="Polar residues" evidence="1">
    <location>
        <begin position="54"/>
        <end position="63"/>
    </location>
</feature>
<feature type="compositionally biased region" description="Basic and acidic residues" evidence="1">
    <location>
        <begin position="1467"/>
        <end position="1480"/>
    </location>
</feature>
<reference evidence="2 3" key="1">
    <citation type="journal article" date="2007" name="Nature">
        <title>Evolution of genes and genomes on the Drosophila phylogeny.</title>
        <authorList>
            <consortium name="Drosophila 12 Genomes Consortium"/>
            <person name="Clark A.G."/>
            <person name="Eisen M.B."/>
            <person name="Smith D.R."/>
            <person name="Bergman C.M."/>
            <person name="Oliver B."/>
            <person name="Markow T.A."/>
            <person name="Kaufman T.C."/>
            <person name="Kellis M."/>
            <person name="Gelbart W."/>
            <person name="Iyer V.N."/>
            <person name="Pollard D.A."/>
            <person name="Sackton T.B."/>
            <person name="Larracuente A.M."/>
            <person name="Singh N.D."/>
            <person name="Abad J.P."/>
            <person name="Abt D.N."/>
            <person name="Adryan B."/>
            <person name="Aguade M."/>
            <person name="Akashi H."/>
            <person name="Anderson W.W."/>
            <person name="Aquadro C.F."/>
            <person name="Ardell D.H."/>
            <person name="Arguello R."/>
            <person name="Artieri C.G."/>
            <person name="Barbash D.A."/>
            <person name="Barker D."/>
            <person name="Barsanti P."/>
            <person name="Batterham P."/>
            <person name="Batzoglou S."/>
            <person name="Begun D."/>
            <person name="Bhutkar A."/>
            <person name="Blanco E."/>
            <person name="Bosak S.A."/>
            <person name="Bradley R.K."/>
            <person name="Brand A.D."/>
            <person name="Brent M.R."/>
            <person name="Brooks A.N."/>
            <person name="Brown R.H."/>
            <person name="Butlin R.K."/>
            <person name="Caggese C."/>
            <person name="Calvi B.R."/>
            <person name="Bernardo de Carvalho A."/>
            <person name="Caspi A."/>
            <person name="Castrezana S."/>
            <person name="Celniker S.E."/>
            <person name="Chang J.L."/>
            <person name="Chapple C."/>
            <person name="Chatterji S."/>
            <person name="Chinwalla A."/>
            <person name="Civetta A."/>
            <person name="Clifton S.W."/>
            <person name="Comeron J.M."/>
            <person name="Costello J.C."/>
            <person name="Coyne J.A."/>
            <person name="Daub J."/>
            <person name="David R.G."/>
            <person name="Delcher A.L."/>
            <person name="Delehaunty K."/>
            <person name="Do C.B."/>
            <person name="Ebling H."/>
            <person name="Edwards K."/>
            <person name="Eickbush T."/>
            <person name="Evans J.D."/>
            <person name="Filipski A."/>
            <person name="Findeiss S."/>
            <person name="Freyhult E."/>
            <person name="Fulton L."/>
            <person name="Fulton R."/>
            <person name="Garcia A.C."/>
            <person name="Gardiner A."/>
            <person name="Garfield D.A."/>
            <person name="Garvin B.E."/>
            <person name="Gibson G."/>
            <person name="Gilbert D."/>
            <person name="Gnerre S."/>
            <person name="Godfrey J."/>
            <person name="Good R."/>
            <person name="Gotea V."/>
            <person name="Gravely B."/>
            <person name="Greenberg A.J."/>
            <person name="Griffiths-Jones S."/>
            <person name="Gross S."/>
            <person name="Guigo R."/>
            <person name="Gustafson E.A."/>
            <person name="Haerty W."/>
            <person name="Hahn M.W."/>
            <person name="Halligan D.L."/>
            <person name="Halpern A.L."/>
            <person name="Halter G.M."/>
            <person name="Han M.V."/>
            <person name="Heger A."/>
            <person name="Hillier L."/>
            <person name="Hinrichs A.S."/>
            <person name="Holmes I."/>
            <person name="Hoskins R.A."/>
            <person name="Hubisz M.J."/>
            <person name="Hultmark D."/>
            <person name="Huntley M.A."/>
            <person name="Jaffe D.B."/>
            <person name="Jagadeeshan S."/>
            <person name="Jeck W.R."/>
            <person name="Johnson J."/>
            <person name="Jones C.D."/>
            <person name="Jordan W.C."/>
            <person name="Karpen G.H."/>
            <person name="Kataoka E."/>
            <person name="Keightley P.D."/>
            <person name="Kheradpour P."/>
            <person name="Kirkness E.F."/>
            <person name="Koerich L.B."/>
            <person name="Kristiansen K."/>
            <person name="Kudrna D."/>
            <person name="Kulathinal R.J."/>
            <person name="Kumar S."/>
            <person name="Kwok R."/>
            <person name="Lander E."/>
            <person name="Langley C.H."/>
            <person name="Lapoint R."/>
            <person name="Lazzaro B.P."/>
            <person name="Lee S.J."/>
            <person name="Levesque L."/>
            <person name="Li R."/>
            <person name="Lin C.F."/>
            <person name="Lin M.F."/>
            <person name="Lindblad-Toh K."/>
            <person name="Llopart A."/>
            <person name="Long M."/>
            <person name="Low L."/>
            <person name="Lozovsky E."/>
            <person name="Lu J."/>
            <person name="Luo M."/>
            <person name="Machado C.A."/>
            <person name="Makalowski W."/>
            <person name="Marzo M."/>
            <person name="Matsuda M."/>
            <person name="Matzkin L."/>
            <person name="McAllister B."/>
            <person name="McBride C.S."/>
            <person name="McKernan B."/>
            <person name="McKernan K."/>
            <person name="Mendez-Lago M."/>
            <person name="Minx P."/>
            <person name="Mollenhauer M.U."/>
            <person name="Montooth K."/>
            <person name="Mount S.M."/>
            <person name="Mu X."/>
            <person name="Myers E."/>
            <person name="Negre B."/>
            <person name="Newfeld S."/>
            <person name="Nielsen R."/>
            <person name="Noor M.A."/>
            <person name="O'Grady P."/>
            <person name="Pachter L."/>
            <person name="Papaceit M."/>
            <person name="Parisi M.J."/>
            <person name="Parisi M."/>
            <person name="Parts L."/>
            <person name="Pedersen J.S."/>
            <person name="Pesole G."/>
            <person name="Phillippy A.M."/>
            <person name="Ponting C.P."/>
            <person name="Pop M."/>
            <person name="Porcelli D."/>
            <person name="Powell J.R."/>
            <person name="Prohaska S."/>
            <person name="Pruitt K."/>
            <person name="Puig M."/>
            <person name="Quesneville H."/>
            <person name="Ram K.R."/>
            <person name="Rand D."/>
            <person name="Rasmussen M.D."/>
            <person name="Reed L.K."/>
            <person name="Reenan R."/>
            <person name="Reily A."/>
            <person name="Remington K.A."/>
            <person name="Rieger T.T."/>
            <person name="Ritchie M.G."/>
            <person name="Robin C."/>
            <person name="Rogers Y.H."/>
            <person name="Rohde C."/>
            <person name="Rozas J."/>
            <person name="Rubenfield M.J."/>
            <person name="Ruiz A."/>
            <person name="Russo S."/>
            <person name="Salzberg S.L."/>
            <person name="Sanchez-Gracia A."/>
            <person name="Saranga D.J."/>
            <person name="Sato H."/>
            <person name="Schaeffer S.W."/>
            <person name="Schatz M.C."/>
            <person name="Schlenke T."/>
            <person name="Schwartz R."/>
            <person name="Segarra C."/>
            <person name="Singh R.S."/>
            <person name="Sirot L."/>
            <person name="Sirota M."/>
            <person name="Sisneros N.B."/>
            <person name="Smith C.D."/>
            <person name="Smith T.F."/>
            <person name="Spieth J."/>
            <person name="Stage D.E."/>
            <person name="Stark A."/>
            <person name="Stephan W."/>
            <person name="Strausberg R.L."/>
            <person name="Strempel S."/>
            <person name="Sturgill D."/>
            <person name="Sutton G."/>
            <person name="Sutton G.G."/>
            <person name="Tao W."/>
            <person name="Teichmann S."/>
            <person name="Tobari Y.N."/>
            <person name="Tomimura Y."/>
            <person name="Tsolas J.M."/>
            <person name="Valente V.L."/>
            <person name="Venter E."/>
            <person name="Venter J.C."/>
            <person name="Vicario S."/>
            <person name="Vieira F.G."/>
            <person name="Vilella A.J."/>
            <person name="Villasante A."/>
            <person name="Walenz B."/>
            <person name="Wang J."/>
            <person name="Wasserman M."/>
            <person name="Watts T."/>
            <person name="Wilson D."/>
            <person name="Wilson R.K."/>
            <person name="Wing R.A."/>
            <person name="Wolfner M.F."/>
            <person name="Wong A."/>
            <person name="Wong G.K."/>
            <person name="Wu C.I."/>
            <person name="Wu G."/>
            <person name="Yamamoto D."/>
            <person name="Yang H.P."/>
            <person name="Yang S.P."/>
            <person name="Yorke J.A."/>
            <person name="Yoshida K."/>
            <person name="Zdobnov E."/>
            <person name="Zhang P."/>
            <person name="Zhang Y."/>
            <person name="Zimin A.V."/>
            <person name="Baldwin J."/>
            <person name="Abdouelleil A."/>
            <person name="Abdulkadir J."/>
            <person name="Abebe A."/>
            <person name="Abera B."/>
            <person name="Abreu J."/>
            <person name="Acer S.C."/>
            <person name="Aftuck L."/>
            <person name="Alexander A."/>
            <person name="An P."/>
            <person name="Anderson E."/>
            <person name="Anderson S."/>
            <person name="Arachi H."/>
            <person name="Azer M."/>
            <person name="Bachantsang P."/>
            <person name="Barry A."/>
            <person name="Bayul T."/>
            <person name="Berlin A."/>
            <person name="Bessette D."/>
            <person name="Bloom T."/>
            <person name="Blye J."/>
            <person name="Boguslavskiy L."/>
            <person name="Bonnet C."/>
            <person name="Boukhgalter B."/>
            <person name="Bourzgui I."/>
            <person name="Brown A."/>
            <person name="Cahill P."/>
            <person name="Channer S."/>
            <person name="Cheshatsang Y."/>
            <person name="Chuda L."/>
            <person name="Citroen M."/>
            <person name="Collymore A."/>
            <person name="Cooke P."/>
            <person name="Costello M."/>
            <person name="D'Aco K."/>
            <person name="Daza R."/>
            <person name="De Haan G."/>
            <person name="DeGray S."/>
            <person name="DeMaso C."/>
            <person name="Dhargay N."/>
            <person name="Dooley K."/>
            <person name="Dooley E."/>
            <person name="Doricent M."/>
            <person name="Dorje P."/>
            <person name="Dorjee K."/>
            <person name="Dupes A."/>
            <person name="Elong R."/>
            <person name="Falk J."/>
            <person name="Farina A."/>
            <person name="Faro S."/>
            <person name="Ferguson D."/>
            <person name="Fisher S."/>
            <person name="Foley C.D."/>
            <person name="Franke A."/>
            <person name="Friedrich D."/>
            <person name="Gadbois L."/>
            <person name="Gearin G."/>
            <person name="Gearin C.R."/>
            <person name="Giannoukos G."/>
            <person name="Goode T."/>
            <person name="Graham J."/>
            <person name="Grandbois E."/>
            <person name="Grewal S."/>
            <person name="Gyaltsen K."/>
            <person name="Hafez N."/>
            <person name="Hagos B."/>
            <person name="Hall J."/>
            <person name="Henson C."/>
            <person name="Hollinger A."/>
            <person name="Honan T."/>
            <person name="Huard M.D."/>
            <person name="Hughes L."/>
            <person name="Hurhula B."/>
            <person name="Husby M.E."/>
            <person name="Kamat A."/>
            <person name="Kanga B."/>
            <person name="Kashin S."/>
            <person name="Khazanovich D."/>
            <person name="Kisner P."/>
            <person name="Lance K."/>
            <person name="Lara M."/>
            <person name="Lee W."/>
            <person name="Lennon N."/>
            <person name="Letendre F."/>
            <person name="LeVine R."/>
            <person name="Lipovsky A."/>
            <person name="Liu X."/>
            <person name="Liu J."/>
            <person name="Liu S."/>
            <person name="Lokyitsang T."/>
            <person name="Lokyitsang Y."/>
            <person name="Lubonja R."/>
            <person name="Lui A."/>
            <person name="MacDonald P."/>
            <person name="Magnisalis V."/>
            <person name="Maru K."/>
            <person name="Matthews C."/>
            <person name="McCusker W."/>
            <person name="McDonough S."/>
            <person name="Mehta T."/>
            <person name="Meldrim J."/>
            <person name="Meneus L."/>
            <person name="Mihai O."/>
            <person name="Mihalev A."/>
            <person name="Mihova T."/>
            <person name="Mittelman R."/>
            <person name="Mlenga V."/>
            <person name="Montmayeur A."/>
            <person name="Mulrain L."/>
            <person name="Navidi A."/>
            <person name="Naylor J."/>
            <person name="Negash T."/>
            <person name="Nguyen T."/>
            <person name="Nguyen N."/>
            <person name="Nicol R."/>
            <person name="Norbu C."/>
            <person name="Norbu N."/>
            <person name="Novod N."/>
            <person name="O'Neill B."/>
            <person name="Osman S."/>
            <person name="Markiewicz E."/>
            <person name="Oyono O.L."/>
            <person name="Patti C."/>
            <person name="Phunkhang P."/>
            <person name="Pierre F."/>
            <person name="Priest M."/>
            <person name="Raghuraman S."/>
            <person name="Rege F."/>
            <person name="Reyes R."/>
            <person name="Rise C."/>
            <person name="Rogov P."/>
            <person name="Ross K."/>
            <person name="Ryan E."/>
            <person name="Settipalli S."/>
            <person name="Shea T."/>
            <person name="Sherpa N."/>
            <person name="Shi L."/>
            <person name="Shih D."/>
            <person name="Sparrow T."/>
            <person name="Spaulding J."/>
            <person name="Stalker J."/>
            <person name="Stange-Thomann N."/>
            <person name="Stavropoulos S."/>
            <person name="Stone C."/>
            <person name="Strader C."/>
            <person name="Tesfaye S."/>
            <person name="Thomson T."/>
            <person name="Thoulutsang Y."/>
            <person name="Thoulutsang D."/>
            <person name="Topham K."/>
            <person name="Topping I."/>
            <person name="Tsamla T."/>
            <person name="Vassiliev H."/>
            <person name="Vo A."/>
            <person name="Wangchuk T."/>
            <person name="Wangdi T."/>
            <person name="Weiand M."/>
            <person name="Wilkinson J."/>
            <person name="Wilson A."/>
            <person name="Yadav S."/>
            <person name="Young G."/>
            <person name="Yu Q."/>
            <person name="Zembek L."/>
            <person name="Zhong D."/>
            <person name="Zimmer A."/>
            <person name="Zwirko Z."/>
            <person name="Jaffe D.B."/>
            <person name="Alvarez P."/>
            <person name="Brockman W."/>
            <person name="Butler J."/>
            <person name="Chin C."/>
            <person name="Gnerre S."/>
            <person name="Grabherr M."/>
            <person name="Kleber M."/>
            <person name="Mauceli E."/>
            <person name="MacCallum I."/>
        </authorList>
    </citation>
    <scope>NUCLEOTIDE SEQUENCE [LARGE SCALE GENOMIC DNA]</scope>
    <source>
        <strain evidence="2 3">TSC#14021-0224.01</strain>
    </source>
</reference>
<feature type="region of interest" description="Disordered" evidence="1">
    <location>
        <begin position="1359"/>
        <end position="1388"/>
    </location>
</feature>
<feature type="compositionally biased region" description="Basic and acidic residues" evidence="1">
    <location>
        <begin position="94"/>
        <end position="113"/>
    </location>
</feature>
<dbReference type="HOGENOM" id="CLU_230658_0_0_1"/>
<feature type="compositionally biased region" description="Basic and acidic residues" evidence="1">
    <location>
        <begin position="2051"/>
        <end position="2067"/>
    </location>
</feature>
<sequence>MTGLSKRRRTAQQILLRRALAKSVSGGQVIGESVLDPGGVVATPPLSRDPTLVSGMQQRSSSRAAMKLRRILASSPMRVFRERKTAGNQPGCELEARNSAHERGKLKPSEDSRTVSGHSLKTKEHSRGSSRSRYSTSNYPSTWQLNISKVKEDLKKNSQGSLEEIINCSILNRTPYDHQLNTPIKSDNSCQCTIKRRAKKRVKKSKAVSVAETQTVSENEARSYSEERKSPASGAFQKLKNRVNSGEDFRPDRMVTKTPSRSSANSRVYFQCKPNSSGPTYKNYGGYSPSETDMEMETDHQPKIPCQCDYLDQIEKVSKPPTNSDAKWGLKMPSNTEVQGYMARGTQENVPMRQRKNMDQDRWMQRSSNFQYENNKGKYDQSMSFKVKERMLKSQGRNCSEVSYDSLMETSKEFYARNKLPTPASLVSLEKFAPRNNNVESGEMLGECGKRIVYRDDVKAYGINSSNYNQNTTNGYPYYDHNKYSANDSDAPRKRHDTQAHCNQMDKRSYRQALGHSKRATRSFGTEDSFRGSFERANGRYADRHSPKCTVAVTQTSALFLGAPYEKDANYQKMPHYAAQHRQQVQGFKQEQPRSERSKTGARNRDVTSNSLTIESQEVVQSNSTELQKRERRRNQASFEQATADKTSFQSKPQKAEAKSLRLEQSNSLIIQAQEDQHRLVQSSSLEIALPKVAAPKNKKPTCTKKRKGSRCCSCCSRCSSRKRSVKKASPCEKTKSQVCENCQCKRSAAKNQDEMCKSMSKEQIPKRCVSHVEDCDVREILNILQKTVAGLEKQINSRKGIGKCENSKTADEGRRQTKVYQRKNVHMERKAFAQPVDAFQNQYLFKEDSSLLIHYNERPMNLGHNYAYSKRDAANCGNPSIIYQSNSSTYFAGTAVRNNAIYQNNTANGRTLQDSFNNASAAYEPFKTNITSRQTEYDYPMEICERKSQPYRTQTPCNEATNVATGSQAKGNCPMAAYKNQSINESFNRSCLNAQCSRISPQMQNCQQNFSAGQPKTDSHYSQASKTTSNAERQAPKEICNCPQYCAAAEHGQAGISFQERNNVCPETYTANGGNAVQEPLQICNNSTCPYALDYLKSWNSNRVDQTEIVPSCNPECVDMQMARENGIANNSEVCKPPEHCPCENSRGTVTFQVCDQSGVGEHTLNRDINYVDHTQTCDNPSCPVAGQLPSSWENPVYPRANSATYYSKESHQLEGNQVCGESFQKAGTAHNYEDFCGNPYCSAKNAIIYDEQGEGCQKSEDPPLVYRDEPEIYFCRNSHKDQTDKDLHQQTKRRNSDKSANVDYAENQVCSNHPRSQRTKHYFQTAGCSPNCPFNQREKRQGRITVVNRHRRDTMGQRHGIRNDDDYENSPEMQTHRQPKNVESSSKIFSSRRTQLEMYPQNEVEENFCTEDCPNSTNQEIRKNTGAIKCTNSKCPDNLKCKVSSSKDIHSPQYRNIYRTGNVEKSTEGRNCKNSECTDKKDISKDRNKYPTNATSCSSEKKCGKEFCKSAKEINRSRNKSGYADSKSHQISSARRSSQSEKKTKVAGKTPFPEYEFAGHSGLYAENCYDWQQYVHIPHNQNAYNFQVCENPKCSERFGEPVLNCGEIEYMKKVSCNAHCPNNQGINRVPNEYEATTNNPCKVTSQKQRAYSERKANCPREDKDTEIQCKQDTALNTKSCSHRLHRRQDNNIEVCNNPKFPEKTHSNCHCPKRKGIYCTNERMLVDREKDQCDDVSYDSEGCFEDCPYRHRVLFTDLRKCKINSKNRGRQRSGKSDDYNNDQIATRICNSCKMFVPLKKERQVLHKHCNLPKAEAKDVHESKEIAVCITPSIPAPVFAENRRNSLVTDPILNSYDRHILRDFEKFKENEEKKSRKCAQECPFLRIIEDKPLPMKSSSACLCATESQNHEPSWNCKSDKLMKSGNDTKRKQSKSSIFSCCLKPKNDDEQETEMGNEKALPKSSAFSCFIKKNKNPNENPKPKEKTSSKSSFNYNKKNTTPTKKQKEEESRGLACFQRIEKPQEKFNQREKKSPPSTKSRGFLCFKTNNKRPQDENIEGKSPRETNEKPANAGNDKNIIEYSSKKSSKRSGFFTWCRKPQRPKVYDRKMEEVPAGTDCTCSNHPAYQYKEVSVPKSEDPFRCPCAPDEIDDGEVRVLYDSSFRFQKESCSLAEVPNHNDPQKPGQATAEIKEQEVSYCPCASANGFYKIVR</sequence>
<feature type="compositionally biased region" description="Low complexity" evidence="1">
    <location>
        <begin position="1988"/>
        <end position="2002"/>
    </location>
</feature>
<dbReference type="OrthoDB" id="7873150at2759"/>
<feature type="compositionally biased region" description="Low complexity" evidence="1">
    <location>
        <begin position="129"/>
        <end position="138"/>
    </location>
</feature>
<feature type="region of interest" description="Disordered" evidence="1">
    <location>
        <begin position="1460"/>
        <end position="1480"/>
    </location>
</feature>
<gene>
    <name evidence="2" type="primary">Dere\GG20133</name>
    <name evidence="2" type="synonym">dere_GLEANR_4958</name>
    <name evidence="2" type="synonym">GG20133</name>
    <name evidence="2" type="ORF">Dere_GG20133</name>
</gene>
<feature type="region of interest" description="Disordered" evidence="1">
    <location>
        <begin position="580"/>
        <end position="659"/>
    </location>
</feature>
<feature type="compositionally biased region" description="Polar residues" evidence="1">
    <location>
        <begin position="636"/>
        <end position="653"/>
    </location>
</feature>
<feature type="region of interest" description="Disordered" evidence="1">
    <location>
        <begin position="212"/>
        <end position="272"/>
    </location>
</feature>
<protein>
    <submittedName>
        <fullName evidence="2">Uncharacterized protein</fullName>
    </submittedName>
</protein>
<feature type="compositionally biased region" description="Basic and acidic residues" evidence="1">
    <location>
        <begin position="219"/>
        <end position="230"/>
    </location>
</feature>
<name>B3NN90_DROER</name>
<feature type="compositionally biased region" description="Polar residues" evidence="1">
    <location>
        <begin position="257"/>
        <end position="272"/>
    </location>
</feature>
<evidence type="ECO:0000313" key="2">
    <source>
        <dbReference type="EMBL" id="EDV56610.2"/>
    </source>
</evidence>
<feature type="region of interest" description="Disordered" evidence="1">
    <location>
        <begin position="1009"/>
        <end position="1033"/>
    </location>
</feature>
<keyword evidence="3" id="KW-1185">Reference proteome</keyword>
<feature type="compositionally biased region" description="Basic and acidic residues" evidence="1">
    <location>
        <begin position="245"/>
        <end position="255"/>
    </location>
</feature>
<feature type="region of interest" description="Disordered" evidence="1">
    <location>
        <begin position="510"/>
        <end position="531"/>
    </location>
</feature>
<feature type="region of interest" description="Disordered" evidence="1">
    <location>
        <begin position="81"/>
        <end position="138"/>
    </location>
</feature>
<feature type="region of interest" description="Disordered" evidence="1">
    <location>
        <begin position="41"/>
        <end position="63"/>
    </location>
</feature>
<feature type="region of interest" description="Disordered" evidence="1">
    <location>
        <begin position="1278"/>
        <end position="1305"/>
    </location>
</feature>
<dbReference type="Proteomes" id="UP000008711">
    <property type="component" value="Unassembled WGS sequence"/>
</dbReference>